<sequence>MSTKTKSHVTRKIYSLAEVARHNTSSSTLVTYSGKVYDLTPFLADHPGGDDIILEYAGKDIGAAMSDESQHVHSRAAYEMMDEFQVGELGGGEKIVSEDWVPDENFHPDETDLLSDYNMNKFIDLNKPLLMQVWNAPWTKEYYLSQVHEPRHLKESARMFGSNLLEPFTRTKFWVVPLVWWPIAAFLAVLSIEQFTNPAITAGNLLQFPPPISSLPTPTSGALAAWFGCFSAGIFIWTLLEYTLHRFLFHVDYYLPDAPWAITLHFLLHGVHHYLPMDRLRLVMPPLLFFVLETPFTKLAHVVFPKAMANGIISGAFFMYVMYDLGHYALHHTRLPAYLAEQKRYHLAHHYKNFELGFGVTSKVWDYVFGTMLVTTTK</sequence>
<keyword evidence="5 18" id="KW-0444">Lipid biosynthesis</keyword>
<name>A0A5M6BRW5_9TREE</name>
<gene>
    <name evidence="21" type="ORF">CI109_107015</name>
</gene>
<keyword evidence="11 19" id="KW-0862">Zinc</keyword>
<comment type="subcellular location">
    <subcellularLocation>
        <location evidence="1">Endoplasmic reticulum membrane</location>
        <topology evidence="1">Multi-pass membrane protein</topology>
    </subcellularLocation>
</comment>
<feature type="binding site" evidence="19">
    <location>
        <position position="250"/>
    </location>
    <ligand>
        <name>Zn(2+)</name>
        <dbReference type="ChEBI" id="CHEBI:29105"/>
        <label>1</label>
    </ligand>
</feature>
<feature type="binding site" evidence="19">
    <location>
        <position position="331"/>
    </location>
    <ligand>
        <name>Zn(2+)</name>
        <dbReference type="ChEBI" id="CHEBI:29105"/>
        <label>1</label>
    </ligand>
</feature>
<comment type="pathway">
    <text evidence="3">Lipid metabolism.</text>
</comment>
<evidence type="ECO:0000256" key="12">
    <source>
        <dbReference type="ARBA" id="ARBA00022989"/>
    </source>
</evidence>
<feature type="binding site" description="axial binding residue" evidence="20">
    <location>
        <position position="46"/>
    </location>
    <ligand>
        <name>heme</name>
        <dbReference type="ChEBI" id="CHEBI:30413"/>
    </ligand>
    <ligandPart>
        <name>Fe</name>
        <dbReference type="ChEBI" id="CHEBI:18248"/>
    </ligandPart>
</feature>
<dbReference type="GO" id="GO:0005506">
    <property type="term" value="F:iron ion binding"/>
    <property type="evidence" value="ECO:0007669"/>
    <property type="project" value="UniProtKB-UniRule"/>
</dbReference>
<dbReference type="SMART" id="SM01117">
    <property type="entry name" value="Cyt-b5"/>
    <property type="match status" value="1"/>
</dbReference>
<keyword evidence="12" id="KW-1133">Transmembrane helix</keyword>
<dbReference type="Pfam" id="PF00173">
    <property type="entry name" value="Cyt-b5"/>
    <property type="match status" value="1"/>
</dbReference>
<feature type="binding site" evidence="19">
    <location>
        <position position="245"/>
    </location>
    <ligand>
        <name>Zn(2+)</name>
        <dbReference type="ChEBI" id="CHEBI:29105"/>
        <label>1</label>
    </ligand>
</feature>
<evidence type="ECO:0000313" key="21">
    <source>
        <dbReference type="EMBL" id="WWD22522.1"/>
    </source>
</evidence>
<dbReference type="Proteomes" id="UP000322225">
    <property type="component" value="Chromosome 13"/>
</dbReference>
<evidence type="ECO:0000256" key="8">
    <source>
        <dbReference type="ARBA" id="ARBA00022723"/>
    </source>
</evidence>
<comment type="cofactor">
    <cofactor evidence="20">
        <name>Fe cation</name>
        <dbReference type="ChEBI" id="CHEBI:24875"/>
    </cofactor>
</comment>
<evidence type="ECO:0000256" key="17">
    <source>
        <dbReference type="ARBA" id="ARBA00023160"/>
    </source>
</evidence>
<dbReference type="SUPFAM" id="SSF55856">
    <property type="entry name" value="Cytochrome b5-like heme/steroid binding domain"/>
    <property type="match status" value="1"/>
</dbReference>
<comment type="function">
    <text evidence="18">Ceramide hydroxylase involved in the hydroxylation of sphingolipid-associated very long chain fatty acids. Postulated to hydroxylate the very long chain fatty acid of dihydroceramides and phytoceramides at C-2.</text>
</comment>
<evidence type="ECO:0000256" key="19">
    <source>
        <dbReference type="PIRSR" id="PIRSR005149-1"/>
    </source>
</evidence>
<evidence type="ECO:0000256" key="14">
    <source>
        <dbReference type="ARBA" id="ARBA00023004"/>
    </source>
</evidence>
<keyword evidence="8 18" id="KW-0479">Metal-binding</keyword>
<evidence type="ECO:0000256" key="15">
    <source>
        <dbReference type="ARBA" id="ARBA00023098"/>
    </source>
</evidence>
<dbReference type="InterPro" id="IPR001199">
    <property type="entry name" value="Cyt_B5-like_heme/steroid-bd"/>
</dbReference>
<dbReference type="GO" id="GO:0020037">
    <property type="term" value="F:heme binding"/>
    <property type="evidence" value="ECO:0007669"/>
    <property type="project" value="InterPro"/>
</dbReference>
<dbReference type="GO" id="GO:0080132">
    <property type="term" value="F:fatty acid 2-hydroxylase activity"/>
    <property type="evidence" value="ECO:0007669"/>
    <property type="project" value="InterPro"/>
</dbReference>
<feature type="binding site" evidence="19">
    <location>
        <position position="327"/>
    </location>
    <ligand>
        <name>Zn(2+)</name>
        <dbReference type="ChEBI" id="CHEBI:29105"/>
        <label>1</label>
    </ligand>
</feature>
<dbReference type="OrthoDB" id="2204368at2759"/>
<feature type="binding site" evidence="19">
    <location>
        <position position="346"/>
    </location>
    <ligand>
        <name>Zn(2+)</name>
        <dbReference type="ChEBI" id="CHEBI:29105"/>
        <label>1</label>
    </ligand>
</feature>
<evidence type="ECO:0000256" key="20">
    <source>
        <dbReference type="PIRSR" id="PIRSR005149-50"/>
    </source>
</evidence>
<dbReference type="InterPro" id="IPR036400">
    <property type="entry name" value="Cyt_B5-like_heme/steroid_sf"/>
</dbReference>
<comment type="cofactor">
    <cofactor evidence="18 19">
        <name>Zn(2+)</name>
        <dbReference type="ChEBI" id="CHEBI:29105"/>
    </cofactor>
    <text evidence="18 19">Binds 2 Zn(2+) ions per subunit that likely form a catalytic dimetal center.</text>
</comment>
<feature type="binding site" evidence="19">
    <location>
        <position position="272"/>
    </location>
    <ligand>
        <name>Zn(2+)</name>
        <dbReference type="ChEBI" id="CHEBI:29105"/>
        <label>1</label>
    </ligand>
</feature>
<feature type="binding site" evidence="19">
    <location>
        <position position="273"/>
    </location>
    <ligand>
        <name>Zn(2+)</name>
        <dbReference type="ChEBI" id="CHEBI:29105"/>
        <label>1</label>
    </ligand>
</feature>
<dbReference type="InterPro" id="IPR006694">
    <property type="entry name" value="Fatty_acid_hydroxylase"/>
</dbReference>
<keyword evidence="6 20" id="KW-0349">Heme</keyword>
<evidence type="ECO:0000256" key="13">
    <source>
        <dbReference type="ARBA" id="ARBA00023002"/>
    </source>
</evidence>
<evidence type="ECO:0000256" key="2">
    <source>
        <dbReference type="ARBA" id="ARBA00004991"/>
    </source>
</evidence>
<dbReference type="PIRSF" id="PIRSF005149">
    <property type="entry name" value="IPC-B_HD"/>
    <property type="match status" value="1"/>
</dbReference>
<evidence type="ECO:0000256" key="16">
    <source>
        <dbReference type="ARBA" id="ARBA00023136"/>
    </source>
</evidence>
<dbReference type="AlphaFoldDB" id="A0A5M6BRW5"/>
<keyword evidence="10 18" id="KW-0276">Fatty acid metabolism</keyword>
<evidence type="ECO:0000256" key="6">
    <source>
        <dbReference type="ARBA" id="ARBA00022617"/>
    </source>
</evidence>
<dbReference type="InterPro" id="IPR014430">
    <property type="entry name" value="Scs7"/>
</dbReference>
<dbReference type="InterPro" id="IPR018506">
    <property type="entry name" value="Cyt_B5_heme-BS"/>
</dbReference>
<keyword evidence="13 18" id="KW-0560">Oxidoreductase</keyword>
<feature type="binding site" evidence="19">
    <location>
        <position position="350"/>
    </location>
    <ligand>
        <name>Zn(2+)</name>
        <dbReference type="ChEBI" id="CHEBI:29105"/>
        <label>1</label>
    </ligand>
</feature>
<dbReference type="Gene3D" id="3.10.120.10">
    <property type="entry name" value="Cytochrome b5-like heme/steroid binding domain"/>
    <property type="match status" value="1"/>
</dbReference>
<evidence type="ECO:0000256" key="4">
    <source>
        <dbReference type="ARBA" id="ARBA00005747"/>
    </source>
</evidence>
<keyword evidence="7" id="KW-0812">Transmembrane</keyword>
<feature type="binding site" description="axial binding residue" evidence="20">
    <location>
        <position position="73"/>
    </location>
    <ligand>
        <name>heme</name>
        <dbReference type="ChEBI" id="CHEBI:30413"/>
    </ligand>
    <ligandPart>
        <name>Fe</name>
        <dbReference type="ChEBI" id="CHEBI:18248"/>
    </ligandPart>
</feature>
<organism evidence="21 22">
    <name type="scientific">Kwoniella shandongensis</name>
    <dbReference type="NCBI Taxonomy" id="1734106"/>
    <lineage>
        <taxon>Eukaryota</taxon>
        <taxon>Fungi</taxon>
        <taxon>Dikarya</taxon>
        <taxon>Basidiomycota</taxon>
        <taxon>Agaricomycotina</taxon>
        <taxon>Tremellomycetes</taxon>
        <taxon>Tremellales</taxon>
        <taxon>Cryptococcaceae</taxon>
        <taxon>Kwoniella</taxon>
    </lineage>
</organism>
<accession>A0A5M6BRW5</accession>
<keyword evidence="16 18" id="KW-0472">Membrane</keyword>
<evidence type="ECO:0000256" key="3">
    <source>
        <dbReference type="ARBA" id="ARBA00005189"/>
    </source>
</evidence>
<comment type="similarity">
    <text evidence="4 18">Belongs to the sterol desaturase family. SCS7 subfamily.</text>
</comment>
<dbReference type="RefSeq" id="XP_031857273.1">
    <property type="nucleotide sequence ID" value="XM_032008447.1"/>
</dbReference>
<dbReference type="PANTHER" id="PTHR12863">
    <property type="entry name" value="FATTY ACID HYDROXYLASE"/>
    <property type="match status" value="1"/>
</dbReference>
<dbReference type="PRINTS" id="PR00363">
    <property type="entry name" value="CYTOCHROMEB5"/>
</dbReference>
<keyword evidence="15 18" id="KW-0443">Lipid metabolism</keyword>
<keyword evidence="14 18" id="KW-0408">Iron</keyword>
<keyword evidence="9 18" id="KW-0256">Endoplasmic reticulum</keyword>
<dbReference type="GeneID" id="43592619"/>
<dbReference type="EC" id="1.-.-.-" evidence="18"/>
<dbReference type="Pfam" id="PF04116">
    <property type="entry name" value="FA_hydroxylase"/>
    <property type="match status" value="1"/>
</dbReference>
<evidence type="ECO:0000256" key="9">
    <source>
        <dbReference type="ARBA" id="ARBA00022824"/>
    </source>
</evidence>
<dbReference type="PROSITE" id="PS00191">
    <property type="entry name" value="CYTOCHROME_B5_1"/>
    <property type="match status" value="1"/>
</dbReference>
<evidence type="ECO:0000256" key="10">
    <source>
        <dbReference type="ARBA" id="ARBA00022832"/>
    </source>
</evidence>
<dbReference type="EMBL" id="CP144063">
    <property type="protein sequence ID" value="WWD22522.1"/>
    <property type="molecule type" value="Genomic_DNA"/>
</dbReference>
<evidence type="ECO:0000256" key="7">
    <source>
        <dbReference type="ARBA" id="ARBA00022692"/>
    </source>
</evidence>
<evidence type="ECO:0000256" key="1">
    <source>
        <dbReference type="ARBA" id="ARBA00004477"/>
    </source>
</evidence>
<proteinExistence type="inferred from homology"/>
<evidence type="ECO:0000256" key="11">
    <source>
        <dbReference type="ARBA" id="ARBA00022833"/>
    </source>
</evidence>
<evidence type="ECO:0000256" key="5">
    <source>
        <dbReference type="ARBA" id="ARBA00022516"/>
    </source>
</evidence>
<feature type="binding site" evidence="19">
    <location>
        <position position="269"/>
    </location>
    <ligand>
        <name>Zn(2+)</name>
        <dbReference type="ChEBI" id="CHEBI:29105"/>
        <label>1</label>
    </ligand>
</feature>
<protein>
    <recommendedName>
        <fullName evidence="18">Ceramide very long chain fatty acid hydroxylase</fullName>
        <ecNumber evidence="18">1.-.-.-</ecNumber>
    </recommendedName>
</protein>
<dbReference type="FunFam" id="3.10.120.10:FF:000002">
    <property type="entry name" value="Cytochrome b5 type B"/>
    <property type="match status" value="1"/>
</dbReference>
<feature type="binding site" evidence="19">
    <location>
        <position position="349"/>
    </location>
    <ligand>
        <name>Zn(2+)</name>
        <dbReference type="ChEBI" id="CHEBI:29105"/>
        <label>2</label>
    </ligand>
</feature>
<keyword evidence="22" id="KW-1185">Reference proteome</keyword>
<dbReference type="GO" id="GO:0006633">
    <property type="term" value="P:fatty acid biosynthetic process"/>
    <property type="evidence" value="ECO:0007669"/>
    <property type="project" value="UniProtKB-KW"/>
</dbReference>
<dbReference type="KEGG" id="ksn:43592619"/>
<dbReference type="GO" id="GO:0005789">
    <property type="term" value="C:endoplasmic reticulum membrane"/>
    <property type="evidence" value="ECO:0007669"/>
    <property type="project" value="UniProtKB-SubCell"/>
</dbReference>
<reference evidence="21" key="1">
    <citation type="submission" date="2017-08" db="EMBL/GenBank/DDBJ databases">
        <authorList>
            <person name="Cuomo C."/>
            <person name="Billmyre B."/>
            <person name="Heitman J."/>
        </authorList>
    </citation>
    <scope>NUCLEOTIDE SEQUENCE</scope>
    <source>
        <strain evidence="21">CBS 12478</strain>
    </source>
</reference>
<dbReference type="PROSITE" id="PS50255">
    <property type="entry name" value="CYTOCHROME_B5_2"/>
    <property type="match status" value="1"/>
</dbReference>
<evidence type="ECO:0000313" key="22">
    <source>
        <dbReference type="Proteomes" id="UP000322225"/>
    </source>
</evidence>
<dbReference type="PANTHER" id="PTHR12863:SF1">
    <property type="entry name" value="FATTY ACID 2-HYDROXYLASE"/>
    <property type="match status" value="1"/>
</dbReference>
<evidence type="ECO:0000256" key="18">
    <source>
        <dbReference type="PIRNR" id="PIRNR005149"/>
    </source>
</evidence>
<reference evidence="21" key="2">
    <citation type="submission" date="2024-01" db="EMBL/GenBank/DDBJ databases">
        <title>Comparative genomics of Cryptococcus and Kwoniella reveals pathogenesis evolution and contrasting modes of karyotype evolution via chromosome fusion or intercentromeric recombination.</title>
        <authorList>
            <person name="Coelho M.A."/>
            <person name="David-Palma M."/>
            <person name="Shea T."/>
            <person name="Bowers K."/>
            <person name="McGinley-Smith S."/>
            <person name="Mohammad A.W."/>
            <person name="Gnirke A."/>
            <person name="Yurkov A.M."/>
            <person name="Nowrousian M."/>
            <person name="Sun S."/>
            <person name="Cuomo C.A."/>
            <person name="Heitman J."/>
        </authorList>
    </citation>
    <scope>NUCLEOTIDE SEQUENCE</scope>
    <source>
        <strain evidence="21">CBS 12478</strain>
    </source>
</reference>
<keyword evidence="17 18" id="KW-0275">Fatty acid biosynthesis</keyword>
<comment type="pathway">
    <text evidence="2">Sphingolipid metabolism.</text>
</comment>